<proteinExistence type="predicted"/>
<evidence type="ECO:0000313" key="9">
    <source>
        <dbReference type="Proteomes" id="UP000263012"/>
    </source>
</evidence>
<organism evidence="8 9">
    <name type="scientific">Halalkaliarchaeum desulfuricum</name>
    <dbReference type="NCBI Taxonomy" id="2055893"/>
    <lineage>
        <taxon>Archaea</taxon>
        <taxon>Methanobacteriati</taxon>
        <taxon>Methanobacteriota</taxon>
        <taxon>Stenosarchaea group</taxon>
        <taxon>Halobacteria</taxon>
        <taxon>Halobacteriales</taxon>
        <taxon>Haloferacaceae</taxon>
        <taxon>Halalkaliarchaeum</taxon>
    </lineage>
</organism>
<dbReference type="Pfam" id="PF09335">
    <property type="entry name" value="VTT_dom"/>
    <property type="match status" value="1"/>
</dbReference>
<sequence length="187" mass="19603">MVYSTILQKIHILPDSRQDMLSLAAELGADFVVRYGLGVLFIVFALEGALVGKLIPTRAILIASVLVVGTSLFELLPVATAAILGATAGQLLLFGLVRYAGMAYDSLATTGIKERHLRRAERWFDRWGLPAVAVSNILPVARGSMTIPAAASRQSTVGFSVVSLAGTAVYVGALVAVAEGIAIALPI</sequence>
<dbReference type="InterPro" id="IPR051311">
    <property type="entry name" value="DedA_domain"/>
</dbReference>
<dbReference type="PANTHER" id="PTHR42709:SF6">
    <property type="entry name" value="UNDECAPRENYL PHOSPHATE TRANSPORTER A"/>
    <property type="match status" value="1"/>
</dbReference>
<evidence type="ECO:0000259" key="7">
    <source>
        <dbReference type="Pfam" id="PF09335"/>
    </source>
</evidence>
<reference evidence="9" key="1">
    <citation type="submission" date="2017-11" db="EMBL/GenBank/DDBJ databases">
        <title>Phenotypic and genomic properties of facultatively anaerobic sulfur-reducing natronoarchaea from hypersaline soda lakes.</title>
        <authorList>
            <person name="Sorokin D.Y."/>
            <person name="Kublanov I.V."/>
            <person name="Roman P."/>
            <person name="Sinninghe Damste J.S."/>
            <person name="Golyshin P.N."/>
            <person name="Rojo D."/>
            <person name="Ciordia S."/>
            <person name="Mena M.D.C."/>
            <person name="Ferrer M."/>
            <person name="Messina E."/>
            <person name="Smedile F."/>
            <person name="La Spada G."/>
            <person name="La Cono V."/>
            <person name="Yakimov M.M."/>
        </authorList>
    </citation>
    <scope>NUCLEOTIDE SEQUENCE [LARGE SCALE GENOMIC DNA]</scope>
    <source>
        <strain evidence="9">AArc-Sl</strain>
    </source>
</reference>
<keyword evidence="3 6" id="KW-0812">Transmembrane</keyword>
<evidence type="ECO:0000256" key="2">
    <source>
        <dbReference type="ARBA" id="ARBA00022475"/>
    </source>
</evidence>
<evidence type="ECO:0000313" key="8">
    <source>
        <dbReference type="EMBL" id="AUX09554.1"/>
    </source>
</evidence>
<feature type="transmembrane region" description="Helical" evidence="6">
    <location>
        <begin position="161"/>
        <end position="185"/>
    </location>
</feature>
<keyword evidence="4 6" id="KW-1133">Transmembrane helix</keyword>
<dbReference type="KEGG" id="hdf:AArcSl_1929"/>
<dbReference type="EMBL" id="CP025066">
    <property type="protein sequence ID" value="AUX09554.1"/>
    <property type="molecule type" value="Genomic_DNA"/>
</dbReference>
<comment type="subcellular location">
    <subcellularLocation>
        <location evidence="1">Cell membrane</location>
        <topology evidence="1">Multi-pass membrane protein</topology>
    </subcellularLocation>
</comment>
<evidence type="ECO:0000256" key="3">
    <source>
        <dbReference type="ARBA" id="ARBA00022692"/>
    </source>
</evidence>
<dbReference type="GO" id="GO:0005886">
    <property type="term" value="C:plasma membrane"/>
    <property type="evidence" value="ECO:0007669"/>
    <property type="project" value="UniProtKB-SubCell"/>
</dbReference>
<evidence type="ECO:0000256" key="6">
    <source>
        <dbReference type="SAM" id="Phobius"/>
    </source>
</evidence>
<protein>
    <recommendedName>
        <fullName evidence="7">VTT domain-containing protein</fullName>
    </recommendedName>
</protein>
<dbReference type="AlphaFoldDB" id="A0A343TKD2"/>
<dbReference type="PANTHER" id="PTHR42709">
    <property type="entry name" value="ALKALINE PHOSPHATASE LIKE PROTEIN"/>
    <property type="match status" value="1"/>
</dbReference>
<dbReference type="Proteomes" id="UP000263012">
    <property type="component" value="Chromosome"/>
</dbReference>
<keyword evidence="9" id="KW-1185">Reference proteome</keyword>
<feature type="transmembrane region" description="Helical" evidence="6">
    <location>
        <begin position="32"/>
        <end position="52"/>
    </location>
</feature>
<evidence type="ECO:0000256" key="1">
    <source>
        <dbReference type="ARBA" id="ARBA00004651"/>
    </source>
</evidence>
<evidence type="ECO:0000256" key="4">
    <source>
        <dbReference type="ARBA" id="ARBA00022989"/>
    </source>
</evidence>
<feature type="domain" description="VTT" evidence="7">
    <location>
        <begin position="65"/>
        <end position="175"/>
    </location>
</feature>
<keyword evidence="5 6" id="KW-0472">Membrane</keyword>
<name>A0A343TKD2_9EURY</name>
<accession>A0A343TKD2</accession>
<feature type="transmembrane region" description="Helical" evidence="6">
    <location>
        <begin position="82"/>
        <end position="102"/>
    </location>
</feature>
<keyword evidence="2" id="KW-1003">Cell membrane</keyword>
<gene>
    <name evidence="8" type="ORF">AArcSl_1929</name>
</gene>
<evidence type="ECO:0000256" key="5">
    <source>
        <dbReference type="ARBA" id="ARBA00023136"/>
    </source>
</evidence>
<dbReference type="InterPro" id="IPR032816">
    <property type="entry name" value="VTT_dom"/>
</dbReference>